<feature type="transmembrane region" description="Helical" evidence="7">
    <location>
        <begin position="175"/>
        <end position="197"/>
    </location>
</feature>
<evidence type="ECO:0000256" key="2">
    <source>
        <dbReference type="ARBA" id="ARBA00022448"/>
    </source>
</evidence>
<name>A0A1W1UKJ1_DESTI</name>
<dbReference type="Proteomes" id="UP000192731">
    <property type="component" value="Unassembled WGS sequence"/>
</dbReference>
<dbReference type="InterPro" id="IPR000515">
    <property type="entry name" value="MetI-like"/>
</dbReference>
<dbReference type="Pfam" id="PF00528">
    <property type="entry name" value="BPD_transp_1"/>
    <property type="match status" value="1"/>
</dbReference>
<evidence type="ECO:0000313" key="9">
    <source>
        <dbReference type="EMBL" id="SMB81638.1"/>
    </source>
</evidence>
<dbReference type="PROSITE" id="PS50928">
    <property type="entry name" value="ABC_TM1"/>
    <property type="match status" value="1"/>
</dbReference>
<protein>
    <submittedName>
        <fullName evidence="9">Putative hydroxymethylpyrimidine transport system permease protein</fullName>
    </submittedName>
</protein>
<evidence type="ECO:0000256" key="5">
    <source>
        <dbReference type="ARBA" id="ARBA00022989"/>
    </source>
</evidence>
<proteinExistence type="inferred from homology"/>
<keyword evidence="10" id="KW-1185">Reference proteome</keyword>
<evidence type="ECO:0000259" key="8">
    <source>
        <dbReference type="PROSITE" id="PS50928"/>
    </source>
</evidence>
<keyword evidence="4 7" id="KW-0812">Transmembrane</keyword>
<keyword evidence="3" id="KW-1003">Cell membrane</keyword>
<gene>
    <name evidence="9" type="ORF">SAMN00017405_2157</name>
</gene>
<dbReference type="GO" id="GO:0005886">
    <property type="term" value="C:plasma membrane"/>
    <property type="evidence" value="ECO:0007669"/>
    <property type="project" value="UniProtKB-SubCell"/>
</dbReference>
<evidence type="ECO:0000313" key="10">
    <source>
        <dbReference type="Proteomes" id="UP000192731"/>
    </source>
</evidence>
<evidence type="ECO:0000256" key="7">
    <source>
        <dbReference type="RuleBase" id="RU363032"/>
    </source>
</evidence>
<evidence type="ECO:0000256" key="1">
    <source>
        <dbReference type="ARBA" id="ARBA00004651"/>
    </source>
</evidence>
<keyword evidence="5 7" id="KW-1133">Transmembrane helix</keyword>
<keyword evidence="6 7" id="KW-0472">Membrane</keyword>
<dbReference type="Gene3D" id="1.10.3720.10">
    <property type="entry name" value="MetI-like"/>
    <property type="match status" value="1"/>
</dbReference>
<evidence type="ECO:0000256" key="6">
    <source>
        <dbReference type="ARBA" id="ARBA00023136"/>
    </source>
</evidence>
<dbReference type="PANTHER" id="PTHR30151">
    <property type="entry name" value="ALKANE SULFONATE ABC TRANSPORTER-RELATED, MEMBRANE SUBUNIT"/>
    <property type="match status" value="1"/>
</dbReference>
<dbReference type="InterPro" id="IPR035906">
    <property type="entry name" value="MetI-like_sf"/>
</dbReference>
<keyword evidence="2 7" id="KW-0813">Transport</keyword>
<feature type="domain" description="ABC transmembrane type-1" evidence="8">
    <location>
        <begin position="56"/>
        <end position="236"/>
    </location>
</feature>
<dbReference type="GO" id="GO:0055085">
    <property type="term" value="P:transmembrane transport"/>
    <property type="evidence" value="ECO:0007669"/>
    <property type="project" value="InterPro"/>
</dbReference>
<evidence type="ECO:0000256" key="4">
    <source>
        <dbReference type="ARBA" id="ARBA00022692"/>
    </source>
</evidence>
<accession>A0A1W1UKJ1</accession>
<evidence type="ECO:0000256" key="3">
    <source>
        <dbReference type="ARBA" id="ARBA00022475"/>
    </source>
</evidence>
<dbReference type="AlphaFoldDB" id="A0A1W1UKJ1"/>
<dbReference type="CDD" id="cd06261">
    <property type="entry name" value="TM_PBP2"/>
    <property type="match status" value="1"/>
</dbReference>
<dbReference type="SUPFAM" id="SSF161098">
    <property type="entry name" value="MetI-like"/>
    <property type="match status" value="1"/>
</dbReference>
<feature type="transmembrane region" description="Helical" evidence="7">
    <location>
        <begin position="217"/>
        <end position="239"/>
    </location>
</feature>
<dbReference type="EMBL" id="FWWT01000007">
    <property type="protein sequence ID" value="SMB81638.1"/>
    <property type="molecule type" value="Genomic_DNA"/>
</dbReference>
<feature type="transmembrane region" description="Helical" evidence="7">
    <location>
        <begin position="94"/>
        <end position="116"/>
    </location>
</feature>
<dbReference type="RefSeq" id="WP_084052114.1">
    <property type="nucleotide sequence ID" value="NZ_FWWT01000007.1"/>
</dbReference>
<sequence length="254" mass="28120">MKKMKNYNAIIFLSLFLIFWEVAVRLLKVKQFILPAPTKIAMALWSYKKVLFTVHFPVTLAEVMAGLLISVILSVLISVLMLKSKKLEEGIYPFLVISQTIPIIVLSPVIIMWFGYGLSGKIAITVLITFFPIVVNTFEGFKSIDIKYLNLLKTMGATESQIFWKVRVPACLPNFFIGLKVGAAVSVIGAVIGEWLGGNSGLGVFSRRMSSNLEADAVFAAVIILALLGIFLFGVVKILEKIFIPWSLNTKKEG</sequence>
<organism evidence="9 10">
    <name type="scientific">Desulfonispora thiosulfatigenes DSM 11270</name>
    <dbReference type="NCBI Taxonomy" id="656914"/>
    <lineage>
        <taxon>Bacteria</taxon>
        <taxon>Bacillati</taxon>
        <taxon>Bacillota</taxon>
        <taxon>Clostridia</taxon>
        <taxon>Eubacteriales</taxon>
        <taxon>Peptococcaceae</taxon>
        <taxon>Desulfonispora</taxon>
    </lineage>
</organism>
<feature type="transmembrane region" description="Helical" evidence="7">
    <location>
        <begin position="122"/>
        <end position="141"/>
    </location>
</feature>
<dbReference type="PANTHER" id="PTHR30151:SF20">
    <property type="entry name" value="ABC TRANSPORTER PERMEASE PROTEIN HI_0355-RELATED"/>
    <property type="match status" value="1"/>
</dbReference>
<comment type="similarity">
    <text evidence="7">Belongs to the binding-protein-dependent transport system permease family.</text>
</comment>
<dbReference type="STRING" id="656914.SAMN00017405_2157"/>
<feature type="transmembrane region" description="Helical" evidence="7">
    <location>
        <begin position="63"/>
        <end position="82"/>
    </location>
</feature>
<reference evidence="9 10" key="1">
    <citation type="submission" date="2017-04" db="EMBL/GenBank/DDBJ databases">
        <authorList>
            <person name="Afonso C.L."/>
            <person name="Miller P.J."/>
            <person name="Scott M.A."/>
            <person name="Spackman E."/>
            <person name="Goraichik I."/>
            <person name="Dimitrov K.M."/>
            <person name="Suarez D.L."/>
            <person name="Swayne D.E."/>
        </authorList>
    </citation>
    <scope>NUCLEOTIDE SEQUENCE [LARGE SCALE GENOMIC DNA]</scope>
    <source>
        <strain evidence="9 10">DSM 11270</strain>
    </source>
</reference>
<comment type="subcellular location">
    <subcellularLocation>
        <location evidence="1 7">Cell membrane</location>
        <topology evidence="1 7">Multi-pass membrane protein</topology>
    </subcellularLocation>
</comment>